<dbReference type="Gene3D" id="6.10.140.1330">
    <property type="match status" value="1"/>
</dbReference>
<feature type="transmembrane region" description="Helical" evidence="12">
    <location>
        <begin position="401"/>
        <end position="426"/>
    </location>
</feature>
<dbReference type="InterPro" id="IPR014710">
    <property type="entry name" value="RmlC-like_jellyroll"/>
</dbReference>
<dbReference type="InterPro" id="IPR018422">
    <property type="entry name" value="Cation/H_exchanger_CPA1"/>
</dbReference>
<dbReference type="EMBL" id="LHPF02000032">
    <property type="protein sequence ID" value="PSC68844.1"/>
    <property type="molecule type" value="Genomic_DNA"/>
</dbReference>
<dbReference type="CDD" id="cd00038">
    <property type="entry name" value="CAP_ED"/>
    <property type="match status" value="1"/>
</dbReference>
<dbReference type="InterPro" id="IPR000595">
    <property type="entry name" value="cNMP-bd_dom"/>
</dbReference>
<accession>A0A2P6V434</accession>
<keyword evidence="15" id="KW-1185">Reference proteome</keyword>
<feature type="transmembrane region" description="Helical" evidence="12">
    <location>
        <begin position="96"/>
        <end position="112"/>
    </location>
</feature>
<dbReference type="SUPFAM" id="SSF51206">
    <property type="entry name" value="cAMP-binding domain-like"/>
    <property type="match status" value="1"/>
</dbReference>
<dbReference type="GO" id="GO:0015385">
    <property type="term" value="F:sodium:proton antiporter activity"/>
    <property type="evidence" value="ECO:0007669"/>
    <property type="project" value="InterPro"/>
</dbReference>
<dbReference type="Proteomes" id="UP000239649">
    <property type="component" value="Unassembled WGS sequence"/>
</dbReference>
<proteinExistence type="predicted"/>
<keyword evidence="5" id="KW-0915">Sodium</keyword>
<dbReference type="GO" id="GO:0051453">
    <property type="term" value="P:regulation of intracellular pH"/>
    <property type="evidence" value="ECO:0007669"/>
    <property type="project" value="TreeGrafter"/>
</dbReference>
<evidence type="ECO:0000256" key="9">
    <source>
        <dbReference type="ARBA" id="ARBA00047524"/>
    </source>
</evidence>
<feature type="transmembrane region" description="Helical" evidence="12">
    <location>
        <begin position="70"/>
        <end position="89"/>
    </location>
</feature>
<reference evidence="14 15" key="1">
    <citation type="journal article" date="2018" name="Plant J.">
        <title>Genome sequences of Chlorella sorokiniana UTEX 1602 and Micractinium conductrix SAG 241.80: implications to maltose excretion by a green alga.</title>
        <authorList>
            <person name="Arriola M.B."/>
            <person name="Velmurugan N."/>
            <person name="Zhang Y."/>
            <person name="Plunkett M.H."/>
            <person name="Hondzo H."/>
            <person name="Barney B.M."/>
        </authorList>
    </citation>
    <scope>NUCLEOTIDE SEQUENCE [LARGE SCALE GENOMIC DNA]</scope>
    <source>
        <strain evidence="14 15">SAG 241.80</strain>
    </source>
</reference>
<dbReference type="PANTHER" id="PTHR10110">
    <property type="entry name" value="SODIUM/HYDROGEN EXCHANGER"/>
    <property type="match status" value="1"/>
</dbReference>
<evidence type="ECO:0000259" key="13">
    <source>
        <dbReference type="PROSITE" id="PS50042"/>
    </source>
</evidence>
<comment type="subcellular location">
    <subcellularLocation>
        <location evidence="1">Membrane</location>
        <topology evidence="1">Multi-pass membrane protein</topology>
    </subcellularLocation>
</comment>
<dbReference type="GO" id="GO:0005886">
    <property type="term" value="C:plasma membrane"/>
    <property type="evidence" value="ECO:0007669"/>
    <property type="project" value="TreeGrafter"/>
</dbReference>
<feature type="transmembrane region" description="Helical" evidence="12">
    <location>
        <begin position="193"/>
        <end position="211"/>
    </location>
</feature>
<dbReference type="GO" id="GO:0015386">
    <property type="term" value="F:potassium:proton antiporter activity"/>
    <property type="evidence" value="ECO:0007669"/>
    <property type="project" value="TreeGrafter"/>
</dbReference>
<feature type="transmembrane region" description="Helical" evidence="12">
    <location>
        <begin position="480"/>
        <end position="500"/>
    </location>
</feature>
<evidence type="ECO:0000256" key="7">
    <source>
        <dbReference type="ARBA" id="ARBA00023136"/>
    </source>
</evidence>
<dbReference type="Gene3D" id="2.60.120.10">
    <property type="entry name" value="Jelly Rolls"/>
    <property type="match status" value="1"/>
</dbReference>
<evidence type="ECO:0000256" key="8">
    <source>
        <dbReference type="ARBA" id="ARBA00023201"/>
    </source>
</evidence>
<evidence type="ECO:0000256" key="6">
    <source>
        <dbReference type="ARBA" id="ARBA00023065"/>
    </source>
</evidence>
<feature type="transmembrane region" description="Helical" evidence="12">
    <location>
        <begin position="362"/>
        <end position="381"/>
    </location>
</feature>
<dbReference type="Pfam" id="PF00999">
    <property type="entry name" value="Na_H_Exchanger"/>
    <property type="match status" value="1"/>
</dbReference>
<feature type="transmembrane region" description="Helical" evidence="12">
    <location>
        <begin position="273"/>
        <end position="294"/>
    </location>
</feature>
<sequence>MTPTSADAGGDGSVSAQANLTEALAAVLQSQWTPDAYTSYYDIGWCLNQNVSYSHRVNAEDNFNYCSVPLSGSDAFLFAALALLVASVCMGKLQSVWVLIVGGCLGILNYEVNLNRLGNAISLWLGMQPPDLFFYAFLPPLLVDAALRIDWYRFTKLWPHIILMAYGMVLINAAVLAPFILFVLGFSSRGWDWIHGAVLAAMLAPTDAVAVSAILKAGGGPEGMVVLMEGEALLNDASAVTLYTVFLHILKEASVTNVMPSVPSQIWPIIKEILRLTGIGVGVGLAFAWALGYVLRLLRWRGVRPYIESLVVLATAYLTFYIAQSPAKGSGVIAVCVYGLYGAATGHWGMLATDAESGIHEAVWDTVAFAANALVFFWSGISSVNFVARSAGQLSKNAWNYAAIPIIFLFMYAFRGACMIAFMPIFKLFGTKVSLPDTAFATVAGLRGSLTLIMAADFIIHSDFYSGGPVAEANFDVVLWASAFVLLSLLINAPLIGPVMRWTGLSRISPDKVRGRKKALEELQAFTAQSIDDLKQQQDGEFLQGANWSLVATFVDHTRRLKGFVPRPLGAKKVAAGGDDATATAAAAAAAAAAGAAAKPLGGLAPGQAPALGSLGARKASCRSFLDDGAAEEDDYEVPFLPGHGGAAAAPKVENSVLSVAALQAAARGGGGGSLRGSFYDASAADVAAAAAGTAAATAVQRALGGRRGSAADASVGAPPTGGASTVQEGEEEEEVELLFSQGDDASGGGDFDTKWQQSLQAAPVAGTAAAAGAGAAGGAAAAAEAQRALAASAGAAASKAAAAMVRRQISSVAASRAAAAGAGSQRDLLGRLQLAEPAAAVPITAAATPSPSPAERRRDAPAADLEAAVPEVGESPKAGSASEAGDEVSSMQELRLRVLNGIKRHFRAQRMAGLLSPAGLRVAIYACDKAIEHAEEHPADQLCLWDALEKEIRGSWTTRAVASLLASTLRLHRRAFSWWRRLSSVPFRLFTGILRKHLGSKMLVACEAAVELYMGLAASPQIQWVYFSEDTPVALLREVQQQLLGAYAFIQEKEAEAPAQYRAVQSYRAAMAVLRQQRAFAADLYERGAVDEDEREALNEAVDAAMRHLDMTGPIWRPPAPDQVLRSLDVFSGAPRELVDWLLAQAQLEEYRPGQAVWSSRRAASDENGAAPGLYVVLLGVVREEYTPVEGAAAAQLRGAGAMFGELSALCGACLPGSEAVVACGNSFGRGPLLCRLPEASLDGLRSRAAAGDAPAAALETELLRVAAMHALQHMQGDVQQVVGSSLGQHRPLAKYSAGAGAAAPAANGHQTERAARYTAQVLLDLLQGIPSASLLRMQPGDSYRHASHAVVLQGALEPAAGGEPLAAPAVLPHITSHRFSFAAAKAVAEQRPVWKAGRDGAVLLVCSTA</sequence>
<dbReference type="OrthoDB" id="441412at2759"/>
<evidence type="ECO:0000256" key="1">
    <source>
        <dbReference type="ARBA" id="ARBA00004141"/>
    </source>
</evidence>
<evidence type="ECO:0000256" key="4">
    <source>
        <dbReference type="ARBA" id="ARBA00022989"/>
    </source>
</evidence>
<keyword evidence="2" id="KW-0813">Transport</keyword>
<feature type="region of interest" description="Disordered" evidence="11">
    <location>
        <begin position="710"/>
        <end position="735"/>
    </location>
</feature>
<evidence type="ECO:0000256" key="5">
    <source>
        <dbReference type="ARBA" id="ARBA00023053"/>
    </source>
</evidence>
<evidence type="ECO:0000256" key="10">
    <source>
        <dbReference type="ARBA" id="ARBA00047912"/>
    </source>
</evidence>
<dbReference type="GO" id="GO:0098719">
    <property type="term" value="P:sodium ion import across plasma membrane"/>
    <property type="evidence" value="ECO:0007669"/>
    <property type="project" value="TreeGrafter"/>
</dbReference>
<feature type="transmembrane region" description="Helical" evidence="12">
    <location>
        <begin position="161"/>
        <end position="187"/>
    </location>
</feature>
<name>A0A2P6V434_9CHLO</name>
<keyword evidence="6" id="KW-0406">Ion transport</keyword>
<keyword evidence="8" id="KW-0739">Sodium transport</keyword>
<comment type="catalytic activity">
    <reaction evidence="9">
        <text>Na(+)(in) + H(+)(out) = Na(+)(out) + H(+)(in)</text>
        <dbReference type="Rhea" id="RHEA:29419"/>
        <dbReference type="ChEBI" id="CHEBI:15378"/>
        <dbReference type="ChEBI" id="CHEBI:29101"/>
    </reaction>
</comment>
<evidence type="ECO:0000256" key="11">
    <source>
        <dbReference type="SAM" id="MobiDB-lite"/>
    </source>
</evidence>
<evidence type="ECO:0000313" key="15">
    <source>
        <dbReference type="Proteomes" id="UP000239649"/>
    </source>
</evidence>
<dbReference type="PANTHER" id="PTHR10110:SF197">
    <property type="entry name" value="SODIUM_HYDROGEN EXCHANGER"/>
    <property type="match status" value="1"/>
</dbReference>
<organism evidence="14 15">
    <name type="scientific">Micractinium conductrix</name>
    <dbReference type="NCBI Taxonomy" id="554055"/>
    <lineage>
        <taxon>Eukaryota</taxon>
        <taxon>Viridiplantae</taxon>
        <taxon>Chlorophyta</taxon>
        <taxon>core chlorophytes</taxon>
        <taxon>Trebouxiophyceae</taxon>
        <taxon>Chlorellales</taxon>
        <taxon>Chlorellaceae</taxon>
        <taxon>Chlorella clade</taxon>
        <taxon>Micractinium</taxon>
    </lineage>
</organism>
<feature type="transmembrane region" description="Helical" evidence="12">
    <location>
        <begin position="132"/>
        <end position="149"/>
    </location>
</feature>
<keyword evidence="7 12" id="KW-0472">Membrane</keyword>
<feature type="transmembrane region" description="Helical" evidence="12">
    <location>
        <begin position="306"/>
        <end position="323"/>
    </location>
</feature>
<feature type="transmembrane region" description="Helical" evidence="12">
    <location>
        <begin position="438"/>
        <end position="460"/>
    </location>
</feature>
<keyword evidence="3 12" id="KW-0812">Transmembrane</keyword>
<comment type="caution">
    <text evidence="14">The sequence shown here is derived from an EMBL/GenBank/DDBJ whole genome shotgun (WGS) entry which is preliminary data.</text>
</comment>
<evidence type="ECO:0000256" key="2">
    <source>
        <dbReference type="ARBA" id="ARBA00022448"/>
    </source>
</evidence>
<feature type="transmembrane region" description="Helical" evidence="12">
    <location>
        <begin position="329"/>
        <end position="350"/>
    </location>
</feature>
<evidence type="ECO:0000256" key="3">
    <source>
        <dbReference type="ARBA" id="ARBA00022692"/>
    </source>
</evidence>
<evidence type="ECO:0000256" key="12">
    <source>
        <dbReference type="SAM" id="Phobius"/>
    </source>
</evidence>
<evidence type="ECO:0000313" key="14">
    <source>
        <dbReference type="EMBL" id="PSC68844.1"/>
    </source>
</evidence>
<protein>
    <submittedName>
        <fullName evidence="14">Sodium hydrogen exchanger 7</fullName>
    </submittedName>
</protein>
<keyword evidence="4 12" id="KW-1133">Transmembrane helix</keyword>
<feature type="region of interest" description="Disordered" evidence="11">
    <location>
        <begin position="870"/>
        <end position="889"/>
    </location>
</feature>
<gene>
    <name evidence="14" type="ORF">C2E20_7595</name>
</gene>
<feature type="domain" description="Cyclic nucleotide-binding" evidence="13">
    <location>
        <begin position="1131"/>
        <end position="1224"/>
    </location>
</feature>
<dbReference type="PROSITE" id="PS50042">
    <property type="entry name" value="CNMP_BINDING_3"/>
    <property type="match status" value="1"/>
</dbReference>
<dbReference type="InterPro" id="IPR006153">
    <property type="entry name" value="Cation/H_exchanger_TM"/>
</dbReference>
<comment type="catalytic activity">
    <reaction evidence="10">
        <text>K(+)(in) + H(+)(out) = K(+)(out) + H(+)(in)</text>
        <dbReference type="Rhea" id="RHEA:29467"/>
        <dbReference type="ChEBI" id="CHEBI:15378"/>
        <dbReference type="ChEBI" id="CHEBI:29103"/>
    </reaction>
</comment>
<dbReference type="InterPro" id="IPR018490">
    <property type="entry name" value="cNMP-bd_dom_sf"/>
</dbReference>